<reference evidence="5" key="1">
    <citation type="submission" date="2020-08" db="EMBL/GenBank/DDBJ databases">
        <title>Novel species isolated from subtropical streams in China.</title>
        <authorList>
            <person name="Lu H."/>
        </authorList>
    </citation>
    <scope>NUCLEOTIDE SEQUENCE</scope>
    <source>
        <strain evidence="5">KACC 12607</strain>
    </source>
</reference>
<keyword evidence="6" id="KW-1185">Reference proteome</keyword>
<dbReference type="Pfam" id="PF13641">
    <property type="entry name" value="Glyco_tranf_2_3"/>
    <property type="match status" value="1"/>
</dbReference>
<dbReference type="Proteomes" id="UP000634011">
    <property type="component" value="Unassembled WGS sequence"/>
</dbReference>
<comment type="similarity">
    <text evidence="1">Belongs to the glycosyltransferase 2 family.</text>
</comment>
<protein>
    <submittedName>
        <fullName evidence="5">Glycosyltransferase family 2 protein</fullName>
    </submittedName>
</protein>
<dbReference type="PANTHER" id="PTHR43630">
    <property type="entry name" value="POLY-BETA-1,6-N-ACETYL-D-GLUCOSAMINE SYNTHASE"/>
    <property type="match status" value="1"/>
</dbReference>
<feature type="transmembrane region" description="Helical" evidence="4">
    <location>
        <begin position="372"/>
        <end position="393"/>
    </location>
</feature>
<evidence type="ECO:0000256" key="1">
    <source>
        <dbReference type="ARBA" id="ARBA00006739"/>
    </source>
</evidence>
<dbReference type="SUPFAM" id="SSF53448">
    <property type="entry name" value="Nucleotide-diphospho-sugar transferases"/>
    <property type="match status" value="1"/>
</dbReference>
<evidence type="ECO:0000313" key="5">
    <source>
        <dbReference type="EMBL" id="MBC3863348.1"/>
    </source>
</evidence>
<dbReference type="GO" id="GO:0016757">
    <property type="term" value="F:glycosyltransferase activity"/>
    <property type="evidence" value="ECO:0007669"/>
    <property type="project" value="UniProtKB-KW"/>
</dbReference>
<sequence>MASVLVFIVVIMMIYAVRHVLFTLNRLFGNQRHPYLDIDCARWPLVTVFIAAHNEEKVIEGCLKALLNSNYPVSALRIVPVNDRSSDGTRDIIDQYVSQFPGRITPFHRTSGKPGKAAALKDALVHAHGDLAIIFDADYIPGRGLLKQLIAPFFDPEVGAVMGRVVPINAGVNLLTRMLDLERSGGYQVDQQARMNLKLVPQYGGTVGGVRLSAVEASGGWHDNVLAEDTDITYRLLINGWKTIYTNRSECYEEVPEDWAVRIKQVKRWAKGHNQVLVRYWYSFIKSDYLSLRERVDGLLLLFVFVMPPLLLLGWFLAVALYFLNAGSLVSALIPVFALLAYGTMGNFAAFFEITIAVLLDGNRRRILLLPFNLLGFFISLFAISSSVTSLIGDHLFKRDMVWEKTIRYRKA</sequence>
<dbReference type="CDD" id="cd06423">
    <property type="entry name" value="CESA_like"/>
    <property type="match status" value="1"/>
</dbReference>
<evidence type="ECO:0000256" key="2">
    <source>
        <dbReference type="ARBA" id="ARBA00022676"/>
    </source>
</evidence>
<dbReference type="EMBL" id="JACOFV010000014">
    <property type="protein sequence ID" value="MBC3863348.1"/>
    <property type="molecule type" value="Genomic_DNA"/>
</dbReference>
<keyword evidence="4" id="KW-0812">Transmembrane</keyword>
<evidence type="ECO:0000256" key="4">
    <source>
        <dbReference type="SAM" id="Phobius"/>
    </source>
</evidence>
<accession>A0A923HRG2</accession>
<dbReference type="InterPro" id="IPR029044">
    <property type="entry name" value="Nucleotide-diphossugar_trans"/>
</dbReference>
<feature type="transmembrane region" description="Helical" evidence="4">
    <location>
        <begin position="6"/>
        <end position="24"/>
    </location>
</feature>
<keyword evidence="4" id="KW-1133">Transmembrane helix</keyword>
<feature type="transmembrane region" description="Helical" evidence="4">
    <location>
        <begin position="336"/>
        <end position="360"/>
    </location>
</feature>
<proteinExistence type="inferred from homology"/>
<dbReference type="Gene3D" id="3.90.550.10">
    <property type="entry name" value="Spore Coat Polysaccharide Biosynthesis Protein SpsA, Chain A"/>
    <property type="match status" value="1"/>
</dbReference>
<organism evidence="5 6">
    <name type="scientific">Undibacterium jejuense</name>
    <dbReference type="NCBI Taxonomy" id="1344949"/>
    <lineage>
        <taxon>Bacteria</taxon>
        <taxon>Pseudomonadati</taxon>
        <taxon>Pseudomonadota</taxon>
        <taxon>Betaproteobacteria</taxon>
        <taxon>Burkholderiales</taxon>
        <taxon>Oxalobacteraceae</taxon>
        <taxon>Undibacterium</taxon>
    </lineage>
</organism>
<keyword evidence="4" id="KW-0472">Membrane</keyword>
<keyword evidence="2" id="KW-0328">Glycosyltransferase</keyword>
<evidence type="ECO:0000256" key="3">
    <source>
        <dbReference type="ARBA" id="ARBA00022679"/>
    </source>
</evidence>
<comment type="caution">
    <text evidence="5">The sequence shown here is derived from an EMBL/GenBank/DDBJ whole genome shotgun (WGS) entry which is preliminary data.</text>
</comment>
<name>A0A923HRG2_9BURK</name>
<evidence type="ECO:0000313" key="6">
    <source>
        <dbReference type="Proteomes" id="UP000634011"/>
    </source>
</evidence>
<dbReference type="AlphaFoldDB" id="A0A923HRG2"/>
<dbReference type="PANTHER" id="PTHR43630:SF1">
    <property type="entry name" value="POLY-BETA-1,6-N-ACETYL-D-GLUCOSAMINE SYNTHASE"/>
    <property type="match status" value="1"/>
</dbReference>
<gene>
    <name evidence="5" type="ORF">H8K32_14685</name>
</gene>
<feature type="transmembrane region" description="Helical" evidence="4">
    <location>
        <begin position="299"/>
        <end position="324"/>
    </location>
</feature>
<keyword evidence="3" id="KW-0808">Transferase</keyword>